<gene>
    <name evidence="4" type="ORF">SMC7_00005</name>
</gene>
<dbReference type="PROSITE" id="PS50268">
    <property type="entry name" value="CADHERIN_2"/>
    <property type="match status" value="1"/>
</dbReference>
<dbReference type="SUPFAM" id="SSF49313">
    <property type="entry name" value="Cadherin-like"/>
    <property type="match status" value="1"/>
</dbReference>
<feature type="domain" description="Cadherin" evidence="3">
    <location>
        <begin position="511"/>
        <end position="612"/>
    </location>
</feature>
<feature type="domain" description="C-type lectin" evidence="2">
    <location>
        <begin position="111"/>
        <end position="247"/>
    </location>
</feature>
<dbReference type="InterPro" id="IPR001304">
    <property type="entry name" value="C-type_lectin-like"/>
</dbReference>
<dbReference type="EMBL" id="QXIS01000001">
    <property type="protein sequence ID" value="RIE06907.1"/>
    <property type="molecule type" value="Genomic_DNA"/>
</dbReference>
<reference evidence="4 5" key="1">
    <citation type="submission" date="2018-09" db="EMBL/GenBank/DDBJ databases">
        <title>Discovery and Ecogenomic Context for Candidatus Cryosericales, a Global Caldiserica Order Active in Thawing Permafrost.</title>
        <authorList>
            <person name="Martinez M.A."/>
            <person name="Woodcroft B.J."/>
            <person name="Ignacio Espinoza J.C."/>
            <person name="Zayed A."/>
            <person name="Singleton C.M."/>
            <person name="Boyd J."/>
            <person name="Li Y.-F."/>
            <person name="Purvine S."/>
            <person name="Maughan H."/>
            <person name="Hodgkins S.B."/>
            <person name="Anderson D."/>
            <person name="Sederholm M."/>
            <person name="Temperton B."/>
            <person name="Saleska S.R."/>
            <person name="Tyson G.W."/>
            <person name="Rich V.I."/>
        </authorList>
    </citation>
    <scope>NUCLEOTIDE SEQUENCE [LARGE SCALE GENOMIC DNA]</scope>
    <source>
        <strain evidence="4 5">SMC7</strain>
    </source>
</reference>
<proteinExistence type="predicted"/>
<evidence type="ECO:0000313" key="5">
    <source>
        <dbReference type="Proteomes" id="UP000266328"/>
    </source>
</evidence>
<feature type="chain" id="PRO_5017340426" evidence="1">
    <location>
        <begin position="30"/>
        <end position="1372"/>
    </location>
</feature>
<dbReference type="SUPFAM" id="SSF56436">
    <property type="entry name" value="C-type lectin-like"/>
    <property type="match status" value="1"/>
</dbReference>
<evidence type="ECO:0000313" key="4">
    <source>
        <dbReference type="EMBL" id="RIE06907.1"/>
    </source>
</evidence>
<dbReference type="Gene3D" id="2.60.40.2810">
    <property type="match status" value="1"/>
</dbReference>
<dbReference type="Gene3D" id="2.60.40.3440">
    <property type="match status" value="1"/>
</dbReference>
<dbReference type="PROSITE" id="PS50041">
    <property type="entry name" value="C_TYPE_LECTIN_2"/>
    <property type="match status" value="1"/>
</dbReference>
<keyword evidence="5" id="KW-1185">Reference proteome</keyword>
<dbReference type="InterPro" id="IPR016187">
    <property type="entry name" value="CTDL_fold"/>
</dbReference>
<dbReference type="InterPro" id="IPR012854">
    <property type="entry name" value="Cu_amine_oxidase-like_N"/>
</dbReference>
<dbReference type="GO" id="GO:0007156">
    <property type="term" value="P:homophilic cell adhesion via plasma membrane adhesion molecules"/>
    <property type="evidence" value="ECO:0007669"/>
    <property type="project" value="InterPro"/>
</dbReference>
<accession>A0A398D3Q0</accession>
<dbReference type="Gene3D" id="2.60.40.2700">
    <property type="match status" value="3"/>
</dbReference>
<dbReference type="Gene3D" id="2.60.40.10">
    <property type="entry name" value="Immunoglobulins"/>
    <property type="match status" value="2"/>
</dbReference>
<dbReference type="Pfam" id="PF07833">
    <property type="entry name" value="Cu_amine_oxidN1"/>
    <property type="match status" value="1"/>
</dbReference>
<dbReference type="Pfam" id="PF17963">
    <property type="entry name" value="Big_9"/>
    <property type="match status" value="3"/>
</dbReference>
<dbReference type="InterPro" id="IPR015919">
    <property type="entry name" value="Cadherin-like_sf"/>
</dbReference>
<name>A0A398D3Q0_9BACT</name>
<dbReference type="GO" id="GO:0005509">
    <property type="term" value="F:calcium ion binding"/>
    <property type="evidence" value="ECO:0007669"/>
    <property type="project" value="InterPro"/>
</dbReference>
<protein>
    <submittedName>
        <fullName evidence="4">Tandem-95 repeat protein</fullName>
    </submittedName>
</protein>
<dbReference type="SMART" id="SM00034">
    <property type="entry name" value="CLECT"/>
    <property type="match status" value="1"/>
</dbReference>
<dbReference type="InterPro" id="IPR002126">
    <property type="entry name" value="Cadherin-like_dom"/>
</dbReference>
<dbReference type="InterPro" id="IPR016186">
    <property type="entry name" value="C-type_lectin-like/link_sf"/>
</dbReference>
<dbReference type="OrthoDB" id="4648428at2"/>
<dbReference type="Pfam" id="PF09136">
    <property type="entry name" value="Glucodextran_B"/>
    <property type="match status" value="1"/>
</dbReference>
<evidence type="ECO:0000256" key="1">
    <source>
        <dbReference type="SAM" id="SignalP"/>
    </source>
</evidence>
<dbReference type="RefSeq" id="WP_119088339.1">
    <property type="nucleotide sequence ID" value="NZ_QXIS01000001.1"/>
</dbReference>
<keyword evidence="1" id="KW-0732">Signal</keyword>
<dbReference type="GO" id="GO:0016020">
    <property type="term" value="C:membrane"/>
    <property type="evidence" value="ECO:0007669"/>
    <property type="project" value="InterPro"/>
</dbReference>
<dbReference type="Gene3D" id="3.30.457.10">
    <property type="entry name" value="Copper amine oxidase-like, N-terminal domain"/>
    <property type="match status" value="1"/>
</dbReference>
<evidence type="ECO:0000259" key="3">
    <source>
        <dbReference type="PROSITE" id="PS50268"/>
    </source>
</evidence>
<dbReference type="InterPro" id="IPR036582">
    <property type="entry name" value="Mao_N_sf"/>
</dbReference>
<dbReference type="InterPro" id="IPR034007">
    <property type="entry name" value="CTLD_bac"/>
</dbReference>
<organism evidence="4 5">
    <name type="scientific">Candidatus Cryosericum terrychapinii</name>
    <dbReference type="NCBI Taxonomy" id="2290919"/>
    <lineage>
        <taxon>Bacteria</taxon>
        <taxon>Pseudomonadati</taxon>
        <taxon>Caldisericota/Cryosericota group</taxon>
        <taxon>Candidatus Cryosericota</taxon>
        <taxon>Candidatus Cryosericia</taxon>
        <taxon>Candidatus Cryosericales</taxon>
        <taxon>Candidatus Cryosericaceae</taxon>
        <taxon>Candidatus Cryosericum</taxon>
    </lineage>
</organism>
<dbReference type="Proteomes" id="UP000266328">
    <property type="component" value="Unassembled WGS sequence"/>
</dbReference>
<dbReference type="Pfam" id="PF00059">
    <property type="entry name" value="Lectin_C"/>
    <property type="match status" value="1"/>
</dbReference>
<sequence length="1372" mass="141409">MTSGRVVKRLFGKAIVALLAMLLCSASLAAPVSAVTAANDAYTTNEDIAVNCTVLTNDSGTGLRVDSTGTPGHGTANIVSGGGSITYTPNANWNGTDSFTYTVLQSANPYYSGTSHYYEFVSVPGGITWSAAQTAAAGKHLYGLQGYLVTITSDGEQNFVNTKLNGTTAWMGASDVSSEGTWCWVTGPEASTQFCTETGGGGYGNSTGGYTAVGSRYNNWNGGEPNNSGGDEDYGQFLGGSTGLWNDLSSTATVAGYVVEYGGMAGDPAAPVEVLTATVTVTVNAVNDAPVNTALPTVSGTMNVGDTLTATSGTWNDNLDMVPGTLSYEYVWQRADSTAGANLTVIPGANSSTYVIGTGSAHKYIRISVNCTDTGEGLPSSQSTFAYSAWSSQVANSLPIITEGASTSVTMSEDGSPTAFSLTLHATDVDGDTLTWSISSAASHGTATASGTGASKSIGYAVAANYNGSDSFVVRVSDTYGGTDDITVNVTITAVNDAPSFTKGGDQTAFEDTGLHTVVGWASAMSAGPADESSQTLAFNVTNDNNALFSVQPAINSGTGTLTYTLAADANGPTTVTVTLGDNGGTANGGVNTSPPQTFTITVTPVNDMPSFTKGADQTVLEDCGAQTVNPWATAISVGPANEIPQVLTFIATNNNNGLFSVQPAVDPATGILTYTPAANMNGVATVSLTLTDDATRGGAALTTAAQTFNITVTPVNDPPVNTAVPVISGIPHVGRTLATTDGVWNDLMDTSVSGTSALSYAYQWQRSTDGGTIFADIPGAVGPTYILTLADNLQPVRSKVTCTDDGVGLPLHQTTSELSTPVSVTILNAAPVITEGASVSTACDEDKSPVAFTFTLHATDSDAVDTLTWHILASPAHGTLTLPAPSVGMSIVPSFYHPASNWNGVDSFTLQVDDGLTGTATITVTVTVNPRNDAPVSTVHPGIAGSLFVNYEVRSVVGSWNDAIDTDVSGTSVLSYTYQWLRARDAAGTGLVLIPGATASTYVVSPIDGGMYLAVRVTCTDNGVGLPATMSTTVDSAFLSARSLDMVLPTIDLPDFFSWPGVTSWSGAPVQTFVVNSSPFSLQFTLEDNSGSAKWTIKVNGVVIVDPVGAGVITYPVPLSEGRNDVEISASDASGNTASVKLAIYLDTMGPVLTVEPALPSSVTTSRLTIAGSVGDAVAGLKWVSINGTAVIPYLDGSFQETLTLTRGINRILIEAEDKAGHTATATYTVTYATTAQPLPAATVITLTIGRTKMDVSGRTVALDTAPVIKESRTLLPLRALVHELGGSIAWNAKTRQVTVKARGVTMVLTIGKNTATVSGKSILIDPANSKVVPIILGGRTFLPVRFIAEQLGLEIGWYPPTRTITITWEP</sequence>
<dbReference type="CDD" id="cd03603">
    <property type="entry name" value="CLECT_VCBS"/>
    <property type="match status" value="1"/>
</dbReference>
<dbReference type="NCBIfam" id="NF012211">
    <property type="entry name" value="tand_rpt_95"/>
    <property type="match status" value="3"/>
</dbReference>
<dbReference type="InterPro" id="IPR013783">
    <property type="entry name" value="Ig-like_fold"/>
</dbReference>
<dbReference type="SUPFAM" id="SSF55383">
    <property type="entry name" value="Copper amine oxidase, domain N"/>
    <property type="match status" value="2"/>
</dbReference>
<evidence type="ECO:0000259" key="2">
    <source>
        <dbReference type="PROSITE" id="PS50041"/>
    </source>
</evidence>
<comment type="caution">
    <text evidence="4">The sequence shown here is derived from an EMBL/GenBank/DDBJ whole genome shotgun (WGS) entry which is preliminary data.</text>
</comment>
<feature type="signal peptide" evidence="1">
    <location>
        <begin position="1"/>
        <end position="29"/>
    </location>
</feature>
<dbReference type="Gene3D" id="3.10.100.10">
    <property type="entry name" value="Mannose-Binding Protein A, subunit A"/>
    <property type="match status" value="1"/>
</dbReference>